<gene>
    <name evidence="3" type="ORF">Ahu01nite_054230</name>
</gene>
<evidence type="ECO:0008006" key="5">
    <source>
        <dbReference type="Google" id="ProtNLM"/>
    </source>
</evidence>
<sequence>MVLWIVIAVVVLALIILGASVLSVMGRLSGLDRALRRLLLRQEQATRLQQGAEELQQKIEGLQKRAEVAQEQVAVIKAGRGADNGKHSLQSAPAAW</sequence>
<accession>A0ABQ3ZUQ4</accession>
<keyword evidence="2" id="KW-0812">Transmembrane</keyword>
<evidence type="ECO:0000256" key="1">
    <source>
        <dbReference type="SAM" id="Coils"/>
    </source>
</evidence>
<feature type="transmembrane region" description="Helical" evidence="2">
    <location>
        <begin position="6"/>
        <end position="28"/>
    </location>
</feature>
<name>A0ABQ3ZUQ4_9ACTN</name>
<reference evidence="3 4" key="1">
    <citation type="submission" date="2021-01" db="EMBL/GenBank/DDBJ databases">
        <title>Whole genome shotgun sequence of Actinoplanes humidus NBRC 14915.</title>
        <authorList>
            <person name="Komaki H."/>
            <person name="Tamura T."/>
        </authorList>
    </citation>
    <scope>NUCLEOTIDE SEQUENCE [LARGE SCALE GENOMIC DNA]</scope>
    <source>
        <strain evidence="3 4">NBRC 14915</strain>
    </source>
</reference>
<dbReference type="EMBL" id="BOMN01000071">
    <property type="protein sequence ID" value="GIE22321.1"/>
    <property type="molecule type" value="Genomic_DNA"/>
</dbReference>
<organism evidence="3 4">
    <name type="scientific">Winogradskya humida</name>
    <dbReference type="NCBI Taxonomy" id="113566"/>
    <lineage>
        <taxon>Bacteria</taxon>
        <taxon>Bacillati</taxon>
        <taxon>Actinomycetota</taxon>
        <taxon>Actinomycetes</taxon>
        <taxon>Micromonosporales</taxon>
        <taxon>Micromonosporaceae</taxon>
        <taxon>Winogradskya</taxon>
    </lineage>
</organism>
<keyword evidence="1" id="KW-0175">Coiled coil</keyword>
<comment type="caution">
    <text evidence="3">The sequence shown here is derived from an EMBL/GenBank/DDBJ whole genome shotgun (WGS) entry which is preliminary data.</text>
</comment>
<feature type="coiled-coil region" evidence="1">
    <location>
        <begin position="45"/>
        <end position="72"/>
    </location>
</feature>
<keyword evidence="4" id="KW-1185">Reference proteome</keyword>
<evidence type="ECO:0000313" key="3">
    <source>
        <dbReference type="EMBL" id="GIE22321.1"/>
    </source>
</evidence>
<protein>
    <recommendedName>
        <fullName evidence="5">Phage shock protein B</fullName>
    </recommendedName>
</protein>
<keyword evidence="2" id="KW-1133">Transmembrane helix</keyword>
<keyword evidence="2" id="KW-0472">Membrane</keyword>
<evidence type="ECO:0000256" key="2">
    <source>
        <dbReference type="SAM" id="Phobius"/>
    </source>
</evidence>
<dbReference type="RefSeq" id="WP_239159166.1">
    <property type="nucleotide sequence ID" value="NZ_BAAATV010000012.1"/>
</dbReference>
<dbReference type="Proteomes" id="UP000603200">
    <property type="component" value="Unassembled WGS sequence"/>
</dbReference>
<evidence type="ECO:0000313" key="4">
    <source>
        <dbReference type="Proteomes" id="UP000603200"/>
    </source>
</evidence>
<proteinExistence type="predicted"/>